<sequence length="115" mass="13588">IKFFQQKELRGTPWTISIHQDRHAPRSFAFQLKKFLNDIEFIRSNFYNKLELVRFSSSLGKFVGYTEWGVKTAEYWNSDTSYIEGLKAQRETYCLHNIGIWRGSPGQVTSLSQWM</sequence>
<protein>
    <recommendedName>
        <fullName evidence="2">MHC class II beta chain N-terminal domain-containing protein</fullName>
    </recommendedName>
</protein>
<feature type="domain" description="MHC class II beta chain N-terminal" evidence="2">
    <location>
        <begin position="35"/>
        <end position="102"/>
    </location>
</feature>
<dbReference type="Ensembl" id="ENSFHET00000035546.1">
    <property type="protein sequence ID" value="ENSFHEP00000021138.1"/>
    <property type="gene ID" value="ENSFHEG00000023136.1"/>
</dbReference>
<dbReference type="SMART" id="SM00921">
    <property type="entry name" value="MHC_II_beta"/>
    <property type="match status" value="1"/>
</dbReference>
<dbReference type="AlphaFoldDB" id="A0A3Q2Q3J4"/>
<dbReference type="GO" id="GO:0006955">
    <property type="term" value="P:immune response"/>
    <property type="evidence" value="ECO:0007669"/>
    <property type="project" value="InterPro"/>
</dbReference>
<dbReference type="InterPro" id="IPR014745">
    <property type="entry name" value="MHC_II_a/b_N"/>
</dbReference>
<reference evidence="3" key="2">
    <citation type="submission" date="2025-09" db="UniProtKB">
        <authorList>
            <consortium name="Ensembl"/>
        </authorList>
    </citation>
    <scope>IDENTIFICATION</scope>
</reference>
<evidence type="ECO:0000256" key="1">
    <source>
        <dbReference type="ARBA" id="ARBA00023180"/>
    </source>
</evidence>
<proteinExistence type="predicted"/>
<dbReference type="GeneTree" id="ENSGT00940000177460"/>
<dbReference type="STRING" id="8078.ENSFHEP00000021138"/>
<name>A0A3Q2Q3J4_FUNHE</name>
<dbReference type="GO" id="GO:0019882">
    <property type="term" value="P:antigen processing and presentation"/>
    <property type="evidence" value="ECO:0007669"/>
    <property type="project" value="InterPro"/>
</dbReference>
<dbReference type="InterPro" id="IPR011162">
    <property type="entry name" value="MHC_I/II-like_Ag-recog"/>
</dbReference>
<keyword evidence="1" id="KW-0325">Glycoprotein</keyword>
<reference evidence="3" key="1">
    <citation type="submission" date="2025-08" db="UniProtKB">
        <authorList>
            <consortium name="Ensembl"/>
        </authorList>
    </citation>
    <scope>IDENTIFICATION</scope>
</reference>
<evidence type="ECO:0000313" key="4">
    <source>
        <dbReference type="Proteomes" id="UP000265000"/>
    </source>
</evidence>
<keyword evidence="4" id="KW-1185">Reference proteome</keyword>
<accession>A0A3Q2Q3J4</accession>
<organism evidence="3 4">
    <name type="scientific">Fundulus heteroclitus</name>
    <name type="common">Killifish</name>
    <name type="synonym">Mummichog</name>
    <dbReference type="NCBI Taxonomy" id="8078"/>
    <lineage>
        <taxon>Eukaryota</taxon>
        <taxon>Metazoa</taxon>
        <taxon>Chordata</taxon>
        <taxon>Craniata</taxon>
        <taxon>Vertebrata</taxon>
        <taxon>Euteleostomi</taxon>
        <taxon>Actinopterygii</taxon>
        <taxon>Neopterygii</taxon>
        <taxon>Teleostei</taxon>
        <taxon>Neoteleostei</taxon>
        <taxon>Acanthomorphata</taxon>
        <taxon>Ovalentaria</taxon>
        <taxon>Atherinomorphae</taxon>
        <taxon>Cyprinodontiformes</taxon>
        <taxon>Fundulidae</taxon>
        <taxon>Fundulus</taxon>
    </lineage>
</organism>
<dbReference type="InterPro" id="IPR000353">
    <property type="entry name" value="MHC_II_b_N"/>
</dbReference>
<dbReference type="Proteomes" id="UP000265000">
    <property type="component" value="Unplaced"/>
</dbReference>
<dbReference type="GO" id="GO:0042613">
    <property type="term" value="C:MHC class II protein complex"/>
    <property type="evidence" value="ECO:0007669"/>
    <property type="project" value="InterPro"/>
</dbReference>
<dbReference type="SUPFAM" id="SSF54452">
    <property type="entry name" value="MHC antigen-recognition domain"/>
    <property type="match status" value="1"/>
</dbReference>
<evidence type="ECO:0000313" key="3">
    <source>
        <dbReference type="Ensembl" id="ENSFHEP00000021138.1"/>
    </source>
</evidence>
<dbReference type="Pfam" id="PF00969">
    <property type="entry name" value="MHC_II_beta"/>
    <property type="match status" value="1"/>
</dbReference>
<evidence type="ECO:0000259" key="2">
    <source>
        <dbReference type="SMART" id="SM00921"/>
    </source>
</evidence>
<dbReference type="Gene3D" id="3.10.320.10">
    <property type="entry name" value="Class II Histocompatibility Antigen, M Beta Chain, Chain B, domain 1"/>
    <property type="match status" value="1"/>
</dbReference>